<dbReference type="EMBL" id="KN832053">
    <property type="protein sequence ID" value="KIN96100.1"/>
    <property type="molecule type" value="Genomic_DNA"/>
</dbReference>
<gene>
    <name evidence="1" type="ORF">M404DRAFT_33581</name>
</gene>
<dbReference type="AlphaFoldDB" id="A0A0C3NKA9"/>
<keyword evidence="2" id="KW-1185">Reference proteome</keyword>
<evidence type="ECO:0000313" key="2">
    <source>
        <dbReference type="Proteomes" id="UP000054217"/>
    </source>
</evidence>
<dbReference type="HOGENOM" id="CLU_2224277_0_0_1"/>
<organism evidence="1 2">
    <name type="scientific">Pisolithus tinctorius Marx 270</name>
    <dbReference type="NCBI Taxonomy" id="870435"/>
    <lineage>
        <taxon>Eukaryota</taxon>
        <taxon>Fungi</taxon>
        <taxon>Dikarya</taxon>
        <taxon>Basidiomycota</taxon>
        <taxon>Agaricomycotina</taxon>
        <taxon>Agaricomycetes</taxon>
        <taxon>Agaricomycetidae</taxon>
        <taxon>Boletales</taxon>
        <taxon>Sclerodermatineae</taxon>
        <taxon>Pisolithaceae</taxon>
        <taxon>Pisolithus</taxon>
    </lineage>
</organism>
<reference evidence="2" key="2">
    <citation type="submission" date="2015-01" db="EMBL/GenBank/DDBJ databases">
        <title>Evolutionary Origins and Diversification of the Mycorrhizal Mutualists.</title>
        <authorList>
            <consortium name="DOE Joint Genome Institute"/>
            <consortium name="Mycorrhizal Genomics Consortium"/>
            <person name="Kohler A."/>
            <person name="Kuo A."/>
            <person name="Nagy L.G."/>
            <person name="Floudas D."/>
            <person name="Copeland A."/>
            <person name="Barry K.W."/>
            <person name="Cichocki N."/>
            <person name="Veneault-Fourrey C."/>
            <person name="LaButti K."/>
            <person name="Lindquist E.A."/>
            <person name="Lipzen A."/>
            <person name="Lundell T."/>
            <person name="Morin E."/>
            <person name="Murat C."/>
            <person name="Riley R."/>
            <person name="Ohm R."/>
            <person name="Sun H."/>
            <person name="Tunlid A."/>
            <person name="Henrissat B."/>
            <person name="Grigoriev I.V."/>
            <person name="Hibbett D.S."/>
            <person name="Martin F."/>
        </authorList>
    </citation>
    <scope>NUCLEOTIDE SEQUENCE [LARGE SCALE GENOMIC DNA]</scope>
    <source>
        <strain evidence="2">Marx 270</strain>
    </source>
</reference>
<protein>
    <submittedName>
        <fullName evidence="1">Uncharacterized protein</fullName>
    </submittedName>
</protein>
<sequence>MPRYAGSSGPCPDQTLAVVDSPWSLADLQKPVRPVSKVLGTWPCHFRPRVCILLPLVTPVSVLAHWPTLFWPPIPPVSHSGPTQLQTGLPLGFWPYSPTQVKTGLP</sequence>
<proteinExistence type="predicted"/>
<reference evidence="1 2" key="1">
    <citation type="submission" date="2014-04" db="EMBL/GenBank/DDBJ databases">
        <authorList>
            <consortium name="DOE Joint Genome Institute"/>
            <person name="Kuo A."/>
            <person name="Kohler A."/>
            <person name="Costa M.D."/>
            <person name="Nagy L.G."/>
            <person name="Floudas D."/>
            <person name="Copeland A."/>
            <person name="Barry K.W."/>
            <person name="Cichocki N."/>
            <person name="Veneault-Fourrey C."/>
            <person name="LaButti K."/>
            <person name="Lindquist E.A."/>
            <person name="Lipzen A."/>
            <person name="Lundell T."/>
            <person name="Morin E."/>
            <person name="Murat C."/>
            <person name="Sun H."/>
            <person name="Tunlid A."/>
            <person name="Henrissat B."/>
            <person name="Grigoriev I.V."/>
            <person name="Hibbett D.S."/>
            <person name="Martin F."/>
            <person name="Nordberg H.P."/>
            <person name="Cantor M.N."/>
            <person name="Hua S.X."/>
        </authorList>
    </citation>
    <scope>NUCLEOTIDE SEQUENCE [LARGE SCALE GENOMIC DNA]</scope>
    <source>
        <strain evidence="1 2">Marx 270</strain>
    </source>
</reference>
<dbReference type="Proteomes" id="UP000054217">
    <property type="component" value="Unassembled WGS sequence"/>
</dbReference>
<accession>A0A0C3NKA9</accession>
<name>A0A0C3NKA9_PISTI</name>
<dbReference type="InParanoid" id="A0A0C3NKA9"/>
<evidence type="ECO:0000313" key="1">
    <source>
        <dbReference type="EMBL" id="KIN96100.1"/>
    </source>
</evidence>